<evidence type="ECO:0000256" key="4">
    <source>
        <dbReference type="SAM" id="MobiDB-lite"/>
    </source>
</evidence>
<gene>
    <name evidence="7" type="ORF">ESP57_16520</name>
</gene>
<feature type="domain" description="FtsK" evidence="6">
    <location>
        <begin position="374"/>
        <end position="559"/>
    </location>
</feature>
<dbReference type="CDD" id="cd01127">
    <property type="entry name" value="TrwB_TraG_TraD_VirD4"/>
    <property type="match status" value="1"/>
</dbReference>
<proteinExistence type="predicted"/>
<evidence type="ECO:0000259" key="6">
    <source>
        <dbReference type="PROSITE" id="PS50901"/>
    </source>
</evidence>
<dbReference type="InterPro" id="IPR050206">
    <property type="entry name" value="FtsK/SpoIIIE/SftA"/>
</dbReference>
<dbReference type="InterPro" id="IPR003593">
    <property type="entry name" value="AAA+_ATPase"/>
</dbReference>
<organism evidence="7 8">
    <name type="scientific">Agromyces fucosus</name>
    <dbReference type="NCBI Taxonomy" id="41985"/>
    <lineage>
        <taxon>Bacteria</taxon>
        <taxon>Bacillati</taxon>
        <taxon>Actinomycetota</taxon>
        <taxon>Actinomycetes</taxon>
        <taxon>Micrococcales</taxon>
        <taxon>Microbacteriaceae</taxon>
        <taxon>Agromyces</taxon>
    </lineage>
</organism>
<dbReference type="Pfam" id="PF01580">
    <property type="entry name" value="FtsK_SpoIIIE"/>
    <property type="match status" value="1"/>
</dbReference>
<feature type="transmembrane region" description="Helical" evidence="5">
    <location>
        <begin position="27"/>
        <end position="47"/>
    </location>
</feature>
<keyword evidence="5" id="KW-0472">Membrane</keyword>
<dbReference type="InterPro" id="IPR027417">
    <property type="entry name" value="P-loop_NTPase"/>
</dbReference>
<dbReference type="GO" id="GO:0003677">
    <property type="term" value="F:DNA binding"/>
    <property type="evidence" value="ECO:0007669"/>
    <property type="project" value="InterPro"/>
</dbReference>
<feature type="region of interest" description="Disordered" evidence="4">
    <location>
        <begin position="243"/>
        <end position="264"/>
    </location>
</feature>
<keyword evidence="5" id="KW-1133">Transmembrane helix</keyword>
<dbReference type="EMBL" id="SDPO01000004">
    <property type="protein sequence ID" value="RXZ46498.1"/>
    <property type="molecule type" value="Genomic_DNA"/>
</dbReference>
<dbReference type="Proteomes" id="UP000292935">
    <property type="component" value="Unassembled WGS sequence"/>
</dbReference>
<keyword evidence="8" id="KW-1185">Reference proteome</keyword>
<comment type="caution">
    <text evidence="7">The sequence shown here is derived from an EMBL/GenBank/DDBJ whole genome shotgun (WGS) entry which is preliminary data.</text>
</comment>
<accession>A0A4Q2JKV2</accession>
<name>A0A4Q2JKV2_9MICO</name>
<evidence type="ECO:0000313" key="8">
    <source>
        <dbReference type="Proteomes" id="UP000292935"/>
    </source>
</evidence>
<dbReference type="SUPFAM" id="SSF52540">
    <property type="entry name" value="P-loop containing nucleoside triphosphate hydrolases"/>
    <property type="match status" value="2"/>
</dbReference>
<keyword evidence="2 3" id="KW-0067">ATP-binding</keyword>
<feature type="transmembrane region" description="Helical" evidence="5">
    <location>
        <begin position="53"/>
        <end position="71"/>
    </location>
</feature>
<dbReference type="OrthoDB" id="9807790at2"/>
<dbReference type="PANTHER" id="PTHR22683">
    <property type="entry name" value="SPORULATION PROTEIN RELATED"/>
    <property type="match status" value="1"/>
</dbReference>
<dbReference type="Gene3D" id="3.40.50.300">
    <property type="entry name" value="P-loop containing nucleotide triphosphate hydrolases"/>
    <property type="match status" value="2"/>
</dbReference>
<dbReference type="PANTHER" id="PTHR22683:SF1">
    <property type="entry name" value="TYPE VII SECRETION SYSTEM PROTEIN ESSC"/>
    <property type="match status" value="1"/>
</dbReference>
<feature type="binding site" evidence="3">
    <location>
        <begin position="392"/>
        <end position="399"/>
    </location>
    <ligand>
        <name>ATP</name>
        <dbReference type="ChEBI" id="CHEBI:30616"/>
    </ligand>
</feature>
<sequence>MDRFDIAPVSLETPLSLPPAPADPARAGFPLIASLAPVAGALALWAITGSPFSLVFAVLGPIVAIGSMLDARRSARRLRRRAGADRRRLVGELRLEIGERHRLERRAAWHRTPSSRSLLEHSVHPAWREAALPPLVLGRGAAASALRVEGAPVDADDRALLLAAARLDDAPMSVDAGAGIGFVGELPLARAAARASAVQFAHHGHPRHFAIDAEGPEDGNWAWLRLLPHRGARATARLVVVETGARPPSPKPRPSSPTSSAFAAADDRSRVSIVAIARTAAELPPGLGTIVTLHAPDAALVQHGGAETHVVPSLVGVAEVARWAQSLSAIAARAGLDDRSNELPRRLQLDELQPPAGTGLDRSSLSALVGRVAGDALELDLARCGPHALVAGTTGSGKSEFLLAWIVALASAHSPARVSFLLVDFKGGAAFEPVRGLPHVTGIVTDLDESEAERAVQSLRAELTHRETVLARSGARDIAGLDAGVELARLVIVVDEFQAMLERFPELGAIIADIAARGRSLGVHLVLASQRPNGVVREQVTANCAIRVSLRVLQRADSEAVVGTTAASEIPPDLPGRGVIDRGDGCPVLFHSAVATPSAITAVIARSAGMPRARRTWLDPLPPRIAPDSVTELLGDPRPTSPDEHRAVAPAFDGYGFGVVDEPERQRRSLARWAPHRDGALLVLGAPGSGRSTALAAVERAASESVASIAAAASATLRLRGPSSADWDGLVAARAAVRGAAPPPALIVIDDLDVRFRAWPEEYRHEAFAMVESLIREGRARGVAVAASAVDPLALGHGLRDAFGSRLLLRHAARSDLVQSGGRGELWRASAGAGAGQWRGRRVQVVMATESETPGTPEVSLLELRPDLPYAIASAAPRAAAAVIAAGGRTPILLAAGGEPAVRAAIAARPIDAPPPAIVGDAEAWAASWSLLASLREEAAFVVHGSAGEYRALMRTRGLPPLLDDGAGQCWVIEPGHDVRRALWPSRRIH</sequence>
<dbReference type="RefSeq" id="WP_129232306.1">
    <property type="nucleotide sequence ID" value="NZ_SDPO01000004.1"/>
</dbReference>
<dbReference type="PROSITE" id="PS50901">
    <property type="entry name" value="FTSK"/>
    <property type="match status" value="1"/>
</dbReference>
<evidence type="ECO:0000256" key="1">
    <source>
        <dbReference type="ARBA" id="ARBA00022741"/>
    </source>
</evidence>
<protein>
    <recommendedName>
        <fullName evidence="6">FtsK domain-containing protein</fullName>
    </recommendedName>
</protein>
<dbReference type="SMART" id="SM00382">
    <property type="entry name" value="AAA"/>
    <property type="match status" value="2"/>
</dbReference>
<evidence type="ECO:0000256" key="3">
    <source>
        <dbReference type="PROSITE-ProRule" id="PRU00289"/>
    </source>
</evidence>
<reference evidence="7 8" key="1">
    <citation type="submission" date="2019-01" db="EMBL/GenBank/DDBJ databases">
        <authorList>
            <person name="Li J."/>
        </authorList>
    </citation>
    <scope>NUCLEOTIDE SEQUENCE [LARGE SCALE GENOMIC DNA]</scope>
    <source>
        <strain evidence="7 8">CCUG 35506</strain>
    </source>
</reference>
<dbReference type="GO" id="GO:0005524">
    <property type="term" value="F:ATP binding"/>
    <property type="evidence" value="ECO:0007669"/>
    <property type="project" value="UniProtKB-UniRule"/>
</dbReference>
<evidence type="ECO:0000256" key="5">
    <source>
        <dbReference type="SAM" id="Phobius"/>
    </source>
</evidence>
<evidence type="ECO:0000313" key="7">
    <source>
        <dbReference type="EMBL" id="RXZ46498.1"/>
    </source>
</evidence>
<keyword evidence="1 3" id="KW-0547">Nucleotide-binding</keyword>
<evidence type="ECO:0000256" key="2">
    <source>
        <dbReference type="ARBA" id="ARBA00022840"/>
    </source>
</evidence>
<dbReference type="InterPro" id="IPR002543">
    <property type="entry name" value="FtsK_dom"/>
</dbReference>
<keyword evidence="5" id="KW-0812">Transmembrane</keyword>
<dbReference type="AlphaFoldDB" id="A0A4Q2JKV2"/>